<reference evidence="2" key="1">
    <citation type="submission" date="2020-11" db="EMBL/GenBank/DDBJ databases">
        <authorList>
            <person name="Tran Van P."/>
        </authorList>
    </citation>
    <scope>NUCLEOTIDE SEQUENCE</scope>
</reference>
<dbReference type="Proteomes" id="UP000678499">
    <property type="component" value="Unassembled WGS sequence"/>
</dbReference>
<accession>A0A7R9BQ33</accession>
<feature type="transmembrane region" description="Helical" evidence="1">
    <location>
        <begin position="249"/>
        <end position="270"/>
    </location>
</feature>
<dbReference type="PANTHER" id="PTHR15644:SF2">
    <property type="entry name" value="OSTEOPETROSIS-ASSOCIATED TRANSMEMBRANE PROTEIN 1"/>
    <property type="match status" value="1"/>
</dbReference>
<evidence type="ECO:0000313" key="3">
    <source>
        <dbReference type="Proteomes" id="UP000678499"/>
    </source>
</evidence>
<protein>
    <recommendedName>
        <fullName evidence="4">Osteopetrosis-associated transmembrane protein 1</fullName>
    </recommendedName>
</protein>
<gene>
    <name evidence="2" type="ORF">NMOB1V02_LOCUS5640</name>
</gene>
<sequence length="308" mass="35026">MLLRSLGKYVQGIFLISALGLILHDVGLKANPDEATLRELLSRNLIQPRAARCEDAFGNAMGEVASFFQNCLPSNLKPMSICANCGEYFRKGVAAFDTLRDVNCYVKPIDLDNHSETPKFRPDVSNFLQNVSSVDQCFIDNPGDKACNKCEKEYTTAMAFYKELLYESAEAAEKQEITNSESHFLWQLLDARPIRAFLYRGEVLWERSQSPTKSPGGFRLCLDAIHAMNQTRTTWKARGCREKETSTSLLALGITVGAMILLPIFFYLVVFCVSVRRKPFVEAQQKRLRWRYDTLTEDYIDDKVGEER</sequence>
<dbReference type="Pfam" id="PF09777">
    <property type="entry name" value="OSTMP1"/>
    <property type="match status" value="1"/>
</dbReference>
<evidence type="ECO:0000256" key="1">
    <source>
        <dbReference type="SAM" id="Phobius"/>
    </source>
</evidence>
<evidence type="ECO:0008006" key="4">
    <source>
        <dbReference type="Google" id="ProtNLM"/>
    </source>
</evidence>
<keyword evidence="1" id="KW-0472">Membrane</keyword>
<dbReference type="InterPro" id="IPR019172">
    <property type="entry name" value="Osteopetrosis-assoc_TM_1"/>
</dbReference>
<dbReference type="EMBL" id="OA883100">
    <property type="protein sequence ID" value="CAD7277921.1"/>
    <property type="molecule type" value="Genomic_DNA"/>
</dbReference>
<keyword evidence="3" id="KW-1185">Reference proteome</keyword>
<organism evidence="2">
    <name type="scientific">Notodromas monacha</name>
    <dbReference type="NCBI Taxonomy" id="399045"/>
    <lineage>
        <taxon>Eukaryota</taxon>
        <taxon>Metazoa</taxon>
        <taxon>Ecdysozoa</taxon>
        <taxon>Arthropoda</taxon>
        <taxon>Crustacea</taxon>
        <taxon>Oligostraca</taxon>
        <taxon>Ostracoda</taxon>
        <taxon>Podocopa</taxon>
        <taxon>Podocopida</taxon>
        <taxon>Cypridocopina</taxon>
        <taxon>Cypridoidea</taxon>
        <taxon>Cyprididae</taxon>
        <taxon>Notodromas</taxon>
    </lineage>
</organism>
<evidence type="ECO:0000313" key="2">
    <source>
        <dbReference type="EMBL" id="CAD7277921.1"/>
    </source>
</evidence>
<proteinExistence type="predicted"/>
<dbReference type="PANTHER" id="PTHR15644">
    <property type="entry name" value="OSTEOPETROSIS ASSOCIATED TRANSMEMBRANE PROTEIN 1"/>
    <property type="match status" value="1"/>
</dbReference>
<keyword evidence="1" id="KW-1133">Transmembrane helix</keyword>
<name>A0A7R9BQ33_9CRUS</name>
<dbReference type="GO" id="GO:0005829">
    <property type="term" value="C:cytosol"/>
    <property type="evidence" value="ECO:0007669"/>
    <property type="project" value="TreeGrafter"/>
</dbReference>
<dbReference type="EMBL" id="CAJPEX010001063">
    <property type="protein sequence ID" value="CAG0918073.1"/>
    <property type="molecule type" value="Genomic_DNA"/>
</dbReference>
<keyword evidence="1" id="KW-0812">Transmembrane</keyword>
<dbReference type="AlphaFoldDB" id="A0A7R9BQ33"/>